<gene>
    <name evidence="1" type="ORF">UFOPK3883_00702</name>
</gene>
<accession>A0A6J7LB70</accession>
<sequence>MNQSPVFESSIAISSTVTFSFVSTKVTERSNISESTVISFMRGSNLRIFSKPVIITCPLSIEVTRVIGTNILLRGGTSTIIPKILGDWLLDRRVATASLTFPTWSPFGSNTPVPANLARNTRSSSFRFAIFMR</sequence>
<evidence type="ECO:0000313" key="1">
    <source>
        <dbReference type="EMBL" id="CAB4965347.1"/>
    </source>
</evidence>
<organism evidence="1">
    <name type="scientific">freshwater metagenome</name>
    <dbReference type="NCBI Taxonomy" id="449393"/>
    <lineage>
        <taxon>unclassified sequences</taxon>
        <taxon>metagenomes</taxon>
        <taxon>ecological metagenomes</taxon>
    </lineage>
</organism>
<protein>
    <submittedName>
        <fullName evidence="1">Unannotated protein</fullName>
    </submittedName>
</protein>
<proteinExistence type="predicted"/>
<name>A0A6J7LB70_9ZZZZ</name>
<dbReference type="EMBL" id="CAFBNV010000051">
    <property type="protein sequence ID" value="CAB4965347.1"/>
    <property type="molecule type" value="Genomic_DNA"/>
</dbReference>
<reference evidence="1" key="1">
    <citation type="submission" date="2020-05" db="EMBL/GenBank/DDBJ databases">
        <authorList>
            <person name="Chiriac C."/>
            <person name="Salcher M."/>
            <person name="Ghai R."/>
            <person name="Kavagutti S V."/>
        </authorList>
    </citation>
    <scope>NUCLEOTIDE SEQUENCE</scope>
</reference>
<dbReference type="AlphaFoldDB" id="A0A6J7LB70"/>